<gene>
    <name evidence="2" type="ORF">K435DRAFT_285318</name>
</gene>
<keyword evidence="1" id="KW-1133">Transmembrane helix</keyword>
<dbReference type="EMBL" id="ML179067">
    <property type="protein sequence ID" value="THV03413.1"/>
    <property type="molecule type" value="Genomic_DNA"/>
</dbReference>
<accession>A0A4S8MKP3</accession>
<evidence type="ECO:0000313" key="3">
    <source>
        <dbReference type="Proteomes" id="UP000297245"/>
    </source>
</evidence>
<evidence type="ECO:0000313" key="2">
    <source>
        <dbReference type="EMBL" id="THV03413.1"/>
    </source>
</evidence>
<proteinExistence type="predicted"/>
<dbReference type="Proteomes" id="UP000297245">
    <property type="component" value="Unassembled WGS sequence"/>
</dbReference>
<keyword evidence="1" id="KW-0812">Transmembrane</keyword>
<keyword evidence="3" id="KW-1185">Reference proteome</keyword>
<name>A0A4S8MKP3_DENBC</name>
<evidence type="ECO:0000256" key="1">
    <source>
        <dbReference type="SAM" id="Phobius"/>
    </source>
</evidence>
<dbReference type="AlphaFoldDB" id="A0A4S8MKP3"/>
<reference evidence="2 3" key="1">
    <citation type="journal article" date="2019" name="Nat. Ecol. Evol.">
        <title>Megaphylogeny resolves global patterns of mushroom evolution.</title>
        <authorList>
            <person name="Varga T."/>
            <person name="Krizsan K."/>
            <person name="Foldi C."/>
            <person name="Dima B."/>
            <person name="Sanchez-Garcia M."/>
            <person name="Sanchez-Ramirez S."/>
            <person name="Szollosi G.J."/>
            <person name="Szarkandi J.G."/>
            <person name="Papp V."/>
            <person name="Albert L."/>
            <person name="Andreopoulos W."/>
            <person name="Angelini C."/>
            <person name="Antonin V."/>
            <person name="Barry K.W."/>
            <person name="Bougher N.L."/>
            <person name="Buchanan P."/>
            <person name="Buyck B."/>
            <person name="Bense V."/>
            <person name="Catcheside P."/>
            <person name="Chovatia M."/>
            <person name="Cooper J."/>
            <person name="Damon W."/>
            <person name="Desjardin D."/>
            <person name="Finy P."/>
            <person name="Geml J."/>
            <person name="Haridas S."/>
            <person name="Hughes K."/>
            <person name="Justo A."/>
            <person name="Karasinski D."/>
            <person name="Kautmanova I."/>
            <person name="Kiss B."/>
            <person name="Kocsube S."/>
            <person name="Kotiranta H."/>
            <person name="LaButti K.M."/>
            <person name="Lechner B.E."/>
            <person name="Liimatainen K."/>
            <person name="Lipzen A."/>
            <person name="Lukacs Z."/>
            <person name="Mihaltcheva S."/>
            <person name="Morgado L.N."/>
            <person name="Niskanen T."/>
            <person name="Noordeloos M.E."/>
            <person name="Ohm R.A."/>
            <person name="Ortiz-Santana B."/>
            <person name="Ovrebo C."/>
            <person name="Racz N."/>
            <person name="Riley R."/>
            <person name="Savchenko A."/>
            <person name="Shiryaev A."/>
            <person name="Soop K."/>
            <person name="Spirin V."/>
            <person name="Szebenyi C."/>
            <person name="Tomsovsky M."/>
            <person name="Tulloss R.E."/>
            <person name="Uehling J."/>
            <person name="Grigoriev I.V."/>
            <person name="Vagvolgyi C."/>
            <person name="Papp T."/>
            <person name="Martin F.M."/>
            <person name="Miettinen O."/>
            <person name="Hibbett D.S."/>
            <person name="Nagy L.G."/>
        </authorList>
    </citation>
    <scope>NUCLEOTIDE SEQUENCE [LARGE SCALE GENOMIC DNA]</scope>
    <source>
        <strain evidence="2 3">CBS 962.96</strain>
    </source>
</reference>
<sequence>MHTDSKHYYFLGFPRQAEPFIITIPSSPFFFFKFYIMCAFYILFHPMVPPSPASTSVLSQKLAVPLPCYFPMPSTIIKTFLNILWCIS</sequence>
<feature type="transmembrane region" description="Helical" evidence="1">
    <location>
        <begin position="20"/>
        <end position="44"/>
    </location>
</feature>
<keyword evidence="1" id="KW-0472">Membrane</keyword>
<organism evidence="2 3">
    <name type="scientific">Dendrothele bispora (strain CBS 962.96)</name>
    <dbReference type="NCBI Taxonomy" id="1314807"/>
    <lineage>
        <taxon>Eukaryota</taxon>
        <taxon>Fungi</taxon>
        <taxon>Dikarya</taxon>
        <taxon>Basidiomycota</taxon>
        <taxon>Agaricomycotina</taxon>
        <taxon>Agaricomycetes</taxon>
        <taxon>Agaricomycetidae</taxon>
        <taxon>Agaricales</taxon>
        <taxon>Agaricales incertae sedis</taxon>
        <taxon>Dendrothele</taxon>
    </lineage>
</organism>
<protein>
    <submittedName>
        <fullName evidence="2">Uncharacterized protein</fullName>
    </submittedName>
</protein>